<evidence type="ECO:0000313" key="2">
    <source>
        <dbReference type="EMBL" id="OGZ17528.1"/>
    </source>
</evidence>
<dbReference type="Pfam" id="PF01455">
    <property type="entry name" value="HupF_HypC"/>
    <property type="match status" value="1"/>
</dbReference>
<comment type="similarity">
    <text evidence="1">Belongs to the HupF/HypC family.</text>
</comment>
<comment type="caution">
    <text evidence="2">The sequence shown here is derived from an EMBL/GenBank/DDBJ whole genome shotgun (WGS) entry which is preliminary data.</text>
</comment>
<organism evidence="2 3">
    <name type="scientific">Candidatus Nealsonbacteria bacterium RBG_13_36_15</name>
    <dbReference type="NCBI Taxonomy" id="1801660"/>
    <lineage>
        <taxon>Bacteria</taxon>
        <taxon>Candidatus Nealsoniibacteriota</taxon>
    </lineage>
</organism>
<dbReference type="Gene3D" id="2.30.30.140">
    <property type="match status" value="1"/>
</dbReference>
<accession>A0A1G2DX91</accession>
<dbReference type="STRING" id="1801660.A2Z78_01555"/>
<evidence type="ECO:0000313" key="3">
    <source>
        <dbReference type="Proteomes" id="UP000176752"/>
    </source>
</evidence>
<reference evidence="2 3" key="1">
    <citation type="journal article" date="2016" name="Nat. Commun.">
        <title>Thousands of microbial genomes shed light on interconnected biogeochemical processes in an aquifer system.</title>
        <authorList>
            <person name="Anantharaman K."/>
            <person name="Brown C.T."/>
            <person name="Hug L.A."/>
            <person name="Sharon I."/>
            <person name="Castelle C.J."/>
            <person name="Probst A.J."/>
            <person name="Thomas B.C."/>
            <person name="Singh A."/>
            <person name="Wilkins M.J."/>
            <person name="Karaoz U."/>
            <person name="Brodie E.L."/>
            <person name="Williams K.H."/>
            <person name="Hubbard S.S."/>
            <person name="Banfield J.F."/>
        </authorList>
    </citation>
    <scope>NUCLEOTIDE SEQUENCE [LARGE SCALE GENOMIC DNA]</scope>
</reference>
<dbReference type="EMBL" id="MHLV01000022">
    <property type="protein sequence ID" value="OGZ17528.1"/>
    <property type="molecule type" value="Genomic_DNA"/>
</dbReference>
<dbReference type="PROSITE" id="PS01097">
    <property type="entry name" value="HUPF_HYPC"/>
    <property type="match status" value="1"/>
</dbReference>
<protein>
    <recommendedName>
        <fullName evidence="4">Hydrogenase assembly protein HypC</fullName>
    </recommendedName>
</protein>
<sequence length="69" mass="7643">MCLAIPVKITAIKNKKILIQEAGREKPVSGSSVKIRAGDYVILQNNFIVRKIDKKSAEEIMGLIKKHAP</sequence>
<name>A0A1G2DX91_9BACT</name>
<evidence type="ECO:0008006" key="4">
    <source>
        <dbReference type="Google" id="ProtNLM"/>
    </source>
</evidence>
<evidence type="ECO:0000256" key="1">
    <source>
        <dbReference type="ARBA" id="ARBA00006018"/>
    </source>
</evidence>
<dbReference type="AlphaFoldDB" id="A0A1G2DX91"/>
<proteinExistence type="inferred from homology"/>
<dbReference type="InterPro" id="IPR019812">
    <property type="entry name" value="Hydgase_assmbl_chp_CS"/>
</dbReference>
<gene>
    <name evidence="2" type="ORF">A2Z78_01555</name>
</gene>
<dbReference type="InterPro" id="IPR001109">
    <property type="entry name" value="Hydrogenase_HupF/HypC"/>
</dbReference>
<dbReference type="SUPFAM" id="SSF159127">
    <property type="entry name" value="HupF/HypC-like"/>
    <property type="match status" value="1"/>
</dbReference>
<dbReference type="Proteomes" id="UP000176752">
    <property type="component" value="Unassembled WGS sequence"/>
</dbReference>